<gene>
    <name evidence="1" type="ORF">IAC58_07125</name>
</gene>
<proteinExistence type="predicted"/>
<dbReference type="AlphaFoldDB" id="A0A9D9DKY8"/>
<comment type="caution">
    <text evidence="1">The sequence shown here is derived from an EMBL/GenBank/DDBJ whole genome shotgun (WGS) entry which is preliminary data.</text>
</comment>
<sequence length="98" mass="11799">MKFDSSEDKIISKDIENLDTIYKKRWQSNGYFPIEKIDKLENDLYLVYVKKINTINSCEFWHPIGNLTLRQLMYSINNNSCIITDYELTNENEYNFEK</sequence>
<dbReference type="Proteomes" id="UP000823613">
    <property type="component" value="Unassembled WGS sequence"/>
</dbReference>
<reference evidence="1" key="2">
    <citation type="journal article" date="2021" name="PeerJ">
        <title>Extensive microbial diversity within the chicken gut microbiome revealed by metagenomics and culture.</title>
        <authorList>
            <person name="Gilroy R."/>
            <person name="Ravi A."/>
            <person name="Getino M."/>
            <person name="Pursley I."/>
            <person name="Horton D.L."/>
            <person name="Alikhan N.F."/>
            <person name="Baker D."/>
            <person name="Gharbi K."/>
            <person name="Hall N."/>
            <person name="Watson M."/>
            <person name="Adriaenssens E.M."/>
            <person name="Foster-Nyarko E."/>
            <person name="Jarju S."/>
            <person name="Secka A."/>
            <person name="Antonio M."/>
            <person name="Oren A."/>
            <person name="Chaudhuri R.R."/>
            <person name="La Ragione R."/>
            <person name="Hildebrand F."/>
            <person name="Pallen M.J."/>
        </authorList>
    </citation>
    <scope>NUCLEOTIDE SEQUENCE</scope>
    <source>
        <strain evidence="1">11159</strain>
    </source>
</reference>
<accession>A0A9D9DKY8</accession>
<evidence type="ECO:0000313" key="2">
    <source>
        <dbReference type="Proteomes" id="UP000823613"/>
    </source>
</evidence>
<name>A0A9D9DKY8_9BACL</name>
<reference evidence="1" key="1">
    <citation type="submission" date="2020-10" db="EMBL/GenBank/DDBJ databases">
        <authorList>
            <person name="Gilroy R."/>
        </authorList>
    </citation>
    <scope>NUCLEOTIDE SEQUENCE</scope>
    <source>
        <strain evidence="1">11159</strain>
    </source>
</reference>
<dbReference type="EMBL" id="JADIMY010000137">
    <property type="protein sequence ID" value="MBO8428296.1"/>
    <property type="molecule type" value="Genomic_DNA"/>
</dbReference>
<organism evidence="1 2">
    <name type="scientific">Candidatus Onthovivens merdipullorum</name>
    <dbReference type="NCBI Taxonomy" id="2840889"/>
    <lineage>
        <taxon>Bacteria</taxon>
        <taxon>Bacillati</taxon>
        <taxon>Bacillota</taxon>
        <taxon>Bacilli</taxon>
        <taxon>Bacillales</taxon>
        <taxon>Candidatus Onthovivens</taxon>
    </lineage>
</organism>
<evidence type="ECO:0000313" key="1">
    <source>
        <dbReference type="EMBL" id="MBO8428296.1"/>
    </source>
</evidence>
<protein>
    <submittedName>
        <fullName evidence="1">Uncharacterized protein</fullName>
    </submittedName>
</protein>